<evidence type="ECO:0000256" key="2">
    <source>
        <dbReference type="SAM" id="Phobius"/>
    </source>
</evidence>
<keyword evidence="2" id="KW-1133">Transmembrane helix</keyword>
<organism evidence="3 4">
    <name type="scientific">Schizothecium vesticola</name>
    <dbReference type="NCBI Taxonomy" id="314040"/>
    <lineage>
        <taxon>Eukaryota</taxon>
        <taxon>Fungi</taxon>
        <taxon>Dikarya</taxon>
        <taxon>Ascomycota</taxon>
        <taxon>Pezizomycotina</taxon>
        <taxon>Sordariomycetes</taxon>
        <taxon>Sordariomycetidae</taxon>
        <taxon>Sordariales</taxon>
        <taxon>Schizotheciaceae</taxon>
        <taxon>Schizothecium</taxon>
    </lineage>
</organism>
<gene>
    <name evidence="3" type="ORF">B0T18DRAFT_107593</name>
</gene>
<name>A0AA40K840_9PEZI</name>
<keyword evidence="2" id="KW-0472">Membrane</keyword>
<proteinExistence type="predicted"/>
<evidence type="ECO:0000256" key="1">
    <source>
        <dbReference type="SAM" id="MobiDB-lite"/>
    </source>
</evidence>
<dbReference type="AlphaFoldDB" id="A0AA40K840"/>
<evidence type="ECO:0000313" key="3">
    <source>
        <dbReference type="EMBL" id="KAK0749504.1"/>
    </source>
</evidence>
<comment type="caution">
    <text evidence="3">The sequence shown here is derived from an EMBL/GenBank/DDBJ whole genome shotgun (WGS) entry which is preliminary data.</text>
</comment>
<keyword evidence="4" id="KW-1185">Reference proteome</keyword>
<keyword evidence="2" id="KW-0812">Transmembrane</keyword>
<feature type="region of interest" description="Disordered" evidence="1">
    <location>
        <begin position="68"/>
        <end position="87"/>
    </location>
</feature>
<sequence length="104" mass="11860">MCSQGSLSTWLASSVHNVDRRQLLLPSFVCCLISTNYAPLPEFLILQRPRRPRIHRVCLKRSPPRVLSGIKTRLKPPPTPPSNHKRNRICHNEVCDVLRIPTSS</sequence>
<dbReference type="Proteomes" id="UP001172155">
    <property type="component" value="Unassembled WGS sequence"/>
</dbReference>
<reference evidence="3" key="1">
    <citation type="submission" date="2023-06" db="EMBL/GenBank/DDBJ databases">
        <title>Genome-scale phylogeny and comparative genomics of the fungal order Sordariales.</title>
        <authorList>
            <consortium name="Lawrence Berkeley National Laboratory"/>
            <person name="Hensen N."/>
            <person name="Bonometti L."/>
            <person name="Westerberg I."/>
            <person name="Brannstrom I.O."/>
            <person name="Guillou S."/>
            <person name="Cros-Aarteil S."/>
            <person name="Calhoun S."/>
            <person name="Haridas S."/>
            <person name="Kuo A."/>
            <person name="Mondo S."/>
            <person name="Pangilinan J."/>
            <person name="Riley R."/>
            <person name="LaButti K."/>
            <person name="Andreopoulos B."/>
            <person name="Lipzen A."/>
            <person name="Chen C."/>
            <person name="Yanf M."/>
            <person name="Daum C."/>
            <person name="Ng V."/>
            <person name="Clum A."/>
            <person name="Steindorff A."/>
            <person name="Ohm R."/>
            <person name="Martin F."/>
            <person name="Silar P."/>
            <person name="Natvig D."/>
            <person name="Lalanne C."/>
            <person name="Gautier V."/>
            <person name="Ament-velasquez S.L."/>
            <person name="Kruys A."/>
            <person name="Hutchinson M.I."/>
            <person name="Powell A.J."/>
            <person name="Barry K."/>
            <person name="Miller A.N."/>
            <person name="Grigoriev I.V."/>
            <person name="Debuchy R."/>
            <person name="Gladieux P."/>
            <person name="Thoren M.H."/>
            <person name="Johannesson H."/>
        </authorList>
    </citation>
    <scope>NUCLEOTIDE SEQUENCE</scope>
    <source>
        <strain evidence="3">SMH3187-1</strain>
    </source>
</reference>
<dbReference type="EMBL" id="JAUKUD010000003">
    <property type="protein sequence ID" value="KAK0749504.1"/>
    <property type="molecule type" value="Genomic_DNA"/>
</dbReference>
<feature type="transmembrane region" description="Helical" evidence="2">
    <location>
        <begin position="23"/>
        <end position="46"/>
    </location>
</feature>
<protein>
    <submittedName>
        <fullName evidence="3">Uncharacterized protein</fullName>
    </submittedName>
</protein>
<evidence type="ECO:0000313" key="4">
    <source>
        <dbReference type="Proteomes" id="UP001172155"/>
    </source>
</evidence>
<accession>A0AA40K840</accession>